<protein>
    <recommendedName>
        <fullName evidence="1">tRNA uridine(34) hydroxylase</fullName>
        <ecNumber evidence="1">1.14.-.-</ecNumber>
    </recommendedName>
    <alternativeName>
        <fullName evidence="1">tRNA hydroxylation protein O</fullName>
    </alternativeName>
</protein>
<organism evidence="4 5">
    <name type="scientific">Ahrensia kielensis</name>
    <dbReference type="NCBI Taxonomy" id="76980"/>
    <lineage>
        <taxon>Bacteria</taxon>
        <taxon>Pseudomonadati</taxon>
        <taxon>Pseudomonadota</taxon>
        <taxon>Alphaproteobacteria</taxon>
        <taxon>Hyphomicrobiales</taxon>
        <taxon>Ahrensiaceae</taxon>
        <taxon>Ahrensia</taxon>
    </lineage>
</organism>
<dbReference type="PANTHER" id="PTHR43268">
    <property type="entry name" value="THIOSULFATE SULFURTRANSFERASE/RHODANESE-LIKE DOMAIN-CONTAINING PROTEIN 2"/>
    <property type="match status" value="1"/>
</dbReference>
<dbReference type="InterPro" id="IPR036873">
    <property type="entry name" value="Rhodanese-like_dom_sf"/>
</dbReference>
<dbReference type="EMBL" id="JBBMQO010000010">
    <property type="protein sequence ID" value="MEM5503060.1"/>
    <property type="molecule type" value="Genomic_DNA"/>
</dbReference>
<comment type="function">
    <text evidence="1">Catalyzes oxygen-dependent 5-hydroxyuridine (ho5U) modification at position 34 in tRNAs.</text>
</comment>
<dbReference type="EC" id="1.14.-.-" evidence="1"/>
<evidence type="ECO:0000313" key="5">
    <source>
        <dbReference type="Proteomes" id="UP001477870"/>
    </source>
</evidence>
<comment type="caution">
    <text evidence="4">The sequence shown here is derived from an EMBL/GenBank/DDBJ whole genome shotgun (WGS) entry which is preliminary data.</text>
</comment>
<dbReference type="InterPro" id="IPR001763">
    <property type="entry name" value="Rhodanese-like_dom"/>
</dbReference>
<sequence>MNETPNIVVAALYHFARFERFADLQAPLTQICEDNGIVGTLLLASEGINGTIAGTREGIDSILSYIRSQPEFAELEHKESFADKLPFYRLKVRLKKEIVAMGVPETDPTKIVGTYVEPEDWNDLIDDPDTVVIDTRNDYEIKVGTFKNAINPETDAFREFPDWVKRNENLLKGKKIAMFCTGGIRCEKSTAYVKSLGYDDVFHLKGGILKYLENVPQEESTWDGECFVFDERVAVKHGLELGDHKLCRACRHPLSPEDLRSDKFIAGISCHNCYDQYTDEDRQRFAERQKQSELAAKRGKRHIGDDTVKKLRASKKQDNA</sequence>
<accession>A0ABU9TB02</accession>
<dbReference type="Proteomes" id="UP001477870">
    <property type="component" value="Unassembled WGS sequence"/>
</dbReference>
<evidence type="ECO:0000256" key="2">
    <source>
        <dbReference type="SAM" id="MobiDB-lite"/>
    </source>
</evidence>
<name>A0ABU9TB02_9HYPH</name>
<dbReference type="PROSITE" id="PS50206">
    <property type="entry name" value="RHODANESE_3"/>
    <property type="match status" value="1"/>
</dbReference>
<reference evidence="4 5" key="1">
    <citation type="submission" date="2024-03" db="EMBL/GenBank/DDBJ databases">
        <title>Community enrichment and isolation of bacterial strains for fucoidan degradation.</title>
        <authorList>
            <person name="Sichert A."/>
        </authorList>
    </citation>
    <scope>NUCLEOTIDE SEQUENCE [LARGE SCALE GENOMIC DNA]</scope>
    <source>
        <strain evidence="4 5">AS62</strain>
    </source>
</reference>
<comment type="similarity">
    <text evidence="1">Belongs to the TrhO family.</text>
</comment>
<evidence type="ECO:0000259" key="3">
    <source>
        <dbReference type="PROSITE" id="PS50206"/>
    </source>
</evidence>
<dbReference type="InterPro" id="IPR020936">
    <property type="entry name" value="TrhO"/>
</dbReference>
<evidence type="ECO:0000256" key="1">
    <source>
        <dbReference type="HAMAP-Rule" id="MF_00469"/>
    </source>
</evidence>
<dbReference type="NCBIfam" id="NF001136">
    <property type="entry name" value="PRK00142.1-4"/>
    <property type="match status" value="1"/>
</dbReference>
<dbReference type="RefSeq" id="WP_342849250.1">
    <property type="nucleotide sequence ID" value="NZ_JBBMQO010000010.1"/>
</dbReference>
<dbReference type="Pfam" id="PF00581">
    <property type="entry name" value="Rhodanese"/>
    <property type="match status" value="1"/>
</dbReference>
<dbReference type="Gene3D" id="3.40.250.10">
    <property type="entry name" value="Rhodanese-like domain"/>
    <property type="match status" value="1"/>
</dbReference>
<dbReference type="Pfam" id="PF17773">
    <property type="entry name" value="UPF0176_N"/>
    <property type="match status" value="1"/>
</dbReference>
<feature type="compositionally biased region" description="Basic and acidic residues" evidence="2">
    <location>
        <begin position="302"/>
        <end position="320"/>
    </location>
</feature>
<feature type="region of interest" description="Disordered" evidence="2">
    <location>
        <begin position="285"/>
        <end position="320"/>
    </location>
</feature>
<evidence type="ECO:0000313" key="4">
    <source>
        <dbReference type="EMBL" id="MEM5503060.1"/>
    </source>
</evidence>
<dbReference type="PANTHER" id="PTHR43268:SF3">
    <property type="entry name" value="RHODANESE-LIKE DOMAIN-CONTAINING PROTEIN 7-RELATED"/>
    <property type="match status" value="1"/>
</dbReference>
<gene>
    <name evidence="1" type="primary">trhO</name>
    <name evidence="4" type="ORF">WNY59_15845</name>
</gene>
<dbReference type="SMART" id="SM00450">
    <property type="entry name" value="RHOD"/>
    <property type="match status" value="1"/>
</dbReference>
<comment type="catalytic activity">
    <reaction evidence="1">
        <text>uridine(34) in tRNA + AH2 + O2 = 5-hydroxyuridine(34) in tRNA + A + H2O</text>
        <dbReference type="Rhea" id="RHEA:64224"/>
        <dbReference type="Rhea" id="RHEA-COMP:11727"/>
        <dbReference type="Rhea" id="RHEA-COMP:13381"/>
        <dbReference type="ChEBI" id="CHEBI:13193"/>
        <dbReference type="ChEBI" id="CHEBI:15377"/>
        <dbReference type="ChEBI" id="CHEBI:15379"/>
        <dbReference type="ChEBI" id="CHEBI:17499"/>
        <dbReference type="ChEBI" id="CHEBI:65315"/>
        <dbReference type="ChEBI" id="CHEBI:136877"/>
    </reaction>
</comment>
<dbReference type="InterPro" id="IPR040503">
    <property type="entry name" value="TRHO_N"/>
</dbReference>
<dbReference type="Gene3D" id="3.30.70.100">
    <property type="match status" value="1"/>
</dbReference>
<dbReference type="HAMAP" id="MF_00469">
    <property type="entry name" value="TrhO"/>
    <property type="match status" value="1"/>
</dbReference>
<keyword evidence="1" id="KW-0560">Oxidoreductase</keyword>
<dbReference type="CDD" id="cd01518">
    <property type="entry name" value="RHOD_YceA"/>
    <property type="match status" value="1"/>
</dbReference>
<keyword evidence="5" id="KW-1185">Reference proteome</keyword>
<keyword evidence="1" id="KW-0819">tRNA processing</keyword>
<feature type="domain" description="Rhodanese" evidence="3">
    <location>
        <begin position="126"/>
        <end position="220"/>
    </location>
</feature>
<proteinExistence type="inferred from homology"/>
<dbReference type="SUPFAM" id="SSF52821">
    <property type="entry name" value="Rhodanese/Cell cycle control phosphatase"/>
    <property type="match status" value="1"/>
</dbReference>